<feature type="binding site" evidence="10">
    <location>
        <position position="63"/>
    </location>
    <ligand>
        <name>Mg(2+)</name>
        <dbReference type="ChEBI" id="CHEBI:18420"/>
    </ligand>
</feature>
<dbReference type="SUPFAM" id="SSF51391">
    <property type="entry name" value="Thiamin phosphate synthase"/>
    <property type="match status" value="1"/>
</dbReference>
<dbReference type="HAMAP" id="MF_00097">
    <property type="entry name" value="TMP_synthase"/>
    <property type="match status" value="1"/>
</dbReference>
<keyword evidence="3 10" id="KW-0808">Transferase</keyword>
<comment type="catalytic activity">
    <reaction evidence="9 10 11">
        <text>2-[(2R,5Z)-2-carboxy-4-methylthiazol-5(2H)-ylidene]ethyl phosphate + 4-amino-2-methyl-5-(diphosphooxymethyl)pyrimidine + 2 H(+) = thiamine phosphate + CO2 + diphosphate</text>
        <dbReference type="Rhea" id="RHEA:47844"/>
        <dbReference type="ChEBI" id="CHEBI:15378"/>
        <dbReference type="ChEBI" id="CHEBI:16526"/>
        <dbReference type="ChEBI" id="CHEBI:33019"/>
        <dbReference type="ChEBI" id="CHEBI:37575"/>
        <dbReference type="ChEBI" id="CHEBI:57841"/>
        <dbReference type="ChEBI" id="CHEBI:62899"/>
        <dbReference type="EC" id="2.5.1.3"/>
    </reaction>
</comment>
<feature type="binding site" evidence="10">
    <location>
        <position position="129"/>
    </location>
    <ligand>
        <name>4-amino-2-methyl-5-(diphosphooxymethyl)pyrimidine</name>
        <dbReference type="ChEBI" id="CHEBI:57841"/>
    </ligand>
</feature>
<evidence type="ECO:0000256" key="4">
    <source>
        <dbReference type="ARBA" id="ARBA00022723"/>
    </source>
</evidence>
<comment type="pathway">
    <text evidence="2 10 12">Cofactor biosynthesis; thiamine diphosphate biosynthesis; thiamine phosphate from 4-amino-2-methyl-5-diphosphomethylpyrimidine and 4-methyl-5-(2-phosphoethyl)-thiazole: step 1/1.</text>
</comment>
<protein>
    <recommendedName>
        <fullName evidence="10">Thiamine-phosphate synthase</fullName>
        <shortName evidence="10">TP synthase</shortName>
        <shortName evidence="10">TPS</shortName>
        <ecNumber evidence="10">2.5.1.3</ecNumber>
    </recommendedName>
    <alternativeName>
        <fullName evidence="10">Thiamine-phosphate pyrophosphorylase</fullName>
        <shortName evidence="10">TMP pyrophosphorylase</shortName>
        <shortName evidence="10">TMP-PPase</shortName>
    </alternativeName>
</protein>
<evidence type="ECO:0000256" key="8">
    <source>
        <dbReference type="ARBA" id="ARBA00047851"/>
    </source>
</evidence>
<feature type="binding site" evidence="10">
    <location>
        <position position="157"/>
    </location>
    <ligand>
        <name>2-[(2R,5Z)-2-carboxy-4-methylthiazol-5(2H)-ylidene]ethyl phosphate</name>
        <dbReference type="ChEBI" id="CHEBI:62899"/>
    </ligand>
</feature>
<dbReference type="Pfam" id="PF02581">
    <property type="entry name" value="TMP-TENI"/>
    <property type="match status" value="1"/>
</dbReference>
<gene>
    <name evidence="10 14" type="primary">thiE</name>
    <name evidence="14" type="ORF">FNM00_03415</name>
</gene>
<evidence type="ECO:0000256" key="12">
    <source>
        <dbReference type="RuleBase" id="RU004253"/>
    </source>
</evidence>
<evidence type="ECO:0000256" key="1">
    <source>
        <dbReference type="ARBA" id="ARBA00003814"/>
    </source>
</evidence>
<organism evidence="14 15">
    <name type="scientific">Aeromicrobium piscarium</name>
    <dbReference type="NCBI Taxonomy" id="2590901"/>
    <lineage>
        <taxon>Bacteria</taxon>
        <taxon>Bacillati</taxon>
        <taxon>Actinomycetota</taxon>
        <taxon>Actinomycetes</taxon>
        <taxon>Propionibacteriales</taxon>
        <taxon>Nocardioidaceae</taxon>
        <taxon>Aeromicrobium</taxon>
    </lineage>
</organism>
<dbReference type="InterPro" id="IPR013785">
    <property type="entry name" value="Aldolase_TIM"/>
</dbReference>
<keyword evidence="5 10" id="KW-0460">Magnesium</keyword>
<keyword evidence="15" id="KW-1185">Reference proteome</keyword>
<dbReference type="NCBIfam" id="TIGR00693">
    <property type="entry name" value="thiE"/>
    <property type="match status" value="1"/>
</dbReference>
<sequence length="203" mass="20859">MNFTHGVYLVTEPVDGITDIAVAASRGGLDLIQVRDKTASTAQLVEIAGMIRSRAGVPVIANDDLDAAAKVDGIHVGVTDIPPTRAREALGAEAIIGWSVNDIAQLDDVEQVRACDYLAVSPVWATPTKPDHEAPLGLEGVRAIAGRSPVPVVAIGGIDLERAAEAVAAGADAVAAVSAVTRASDPHQVVRALGAAVSRGRIR</sequence>
<dbReference type="EMBL" id="VLNT01000002">
    <property type="protein sequence ID" value="TSD65487.1"/>
    <property type="molecule type" value="Genomic_DNA"/>
</dbReference>
<name>A0A554SGK5_9ACTN</name>
<evidence type="ECO:0000256" key="7">
    <source>
        <dbReference type="ARBA" id="ARBA00047334"/>
    </source>
</evidence>
<dbReference type="PANTHER" id="PTHR20857:SF15">
    <property type="entry name" value="THIAMINE-PHOSPHATE SYNTHASE"/>
    <property type="match status" value="1"/>
</dbReference>
<feature type="binding site" evidence="10">
    <location>
        <begin position="126"/>
        <end position="128"/>
    </location>
    <ligand>
        <name>2-[(2R,5Z)-2-carboxy-4-methylthiazol-5(2H)-ylidene]ethyl phosphate</name>
        <dbReference type="ChEBI" id="CHEBI:62899"/>
    </ligand>
</feature>
<dbReference type="GO" id="GO:0009228">
    <property type="term" value="P:thiamine biosynthetic process"/>
    <property type="evidence" value="ECO:0007669"/>
    <property type="project" value="UniProtKB-KW"/>
</dbReference>
<dbReference type="PANTHER" id="PTHR20857">
    <property type="entry name" value="THIAMINE-PHOSPHATE PYROPHOSPHORYLASE"/>
    <property type="match status" value="1"/>
</dbReference>
<dbReference type="GO" id="GO:0000287">
    <property type="term" value="F:magnesium ion binding"/>
    <property type="evidence" value="ECO:0007669"/>
    <property type="project" value="UniProtKB-UniRule"/>
</dbReference>
<evidence type="ECO:0000256" key="3">
    <source>
        <dbReference type="ARBA" id="ARBA00022679"/>
    </source>
</evidence>
<dbReference type="InterPro" id="IPR034291">
    <property type="entry name" value="TMP_synthase"/>
</dbReference>
<keyword evidence="4 10" id="KW-0479">Metal-binding</keyword>
<dbReference type="Proteomes" id="UP000316988">
    <property type="component" value="Unassembled WGS sequence"/>
</dbReference>
<dbReference type="OrthoDB" id="3243336at2"/>
<comment type="similarity">
    <text evidence="10 11">Belongs to the thiamine-phosphate synthase family.</text>
</comment>
<dbReference type="GO" id="GO:0005737">
    <property type="term" value="C:cytoplasm"/>
    <property type="evidence" value="ECO:0007669"/>
    <property type="project" value="TreeGrafter"/>
</dbReference>
<comment type="catalytic activity">
    <reaction evidence="7 10 11">
        <text>4-methyl-5-(2-phosphooxyethyl)-thiazole + 4-amino-2-methyl-5-(diphosphooxymethyl)pyrimidine + H(+) = thiamine phosphate + diphosphate</text>
        <dbReference type="Rhea" id="RHEA:22328"/>
        <dbReference type="ChEBI" id="CHEBI:15378"/>
        <dbReference type="ChEBI" id="CHEBI:33019"/>
        <dbReference type="ChEBI" id="CHEBI:37575"/>
        <dbReference type="ChEBI" id="CHEBI:57841"/>
        <dbReference type="ChEBI" id="CHEBI:58296"/>
        <dbReference type="EC" id="2.5.1.3"/>
    </reaction>
</comment>
<keyword evidence="6 10" id="KW-0784">Thiamine biosynthesis</keyword>
<dbReference type="InterPro" id="IPR036206">
    <property type="entry name" value="ThiamineP_synth_sf"/>
</dbReference>
<comment type="cofactor">
    <cofactor evidence="10">
        <name>Mg(2+)</name>
        <dbReference type="ChEBI" id="CHEBI:18420"/>
    </cofactor>
    <text evidence="10">Binds 1 Mg(2+) ion per subunit.</text>
</comment>
<comment type="catalytic activity">
    <reaction evidence="8 10 11">
        <text>2-(2-carboxy-4-methylthiazol-5-yl)ethyl phosphate + 4-amino-2-methyl-5-(diphosphooxymethyl)pyrimidine + 2 H(+) = thiamine phosphate + CO2 + diphosphate</text>
        <dbReference type="Rhea" id="RHEA:47848"/>
        <dbReference type="ChEBI" id="CHEBI:15378"/>
        <dbReference type="ChEBI" id="CHEBI:16526"/>
        <dbReference type="ChEBI" id="CHEBI:33019"/>
        <dbReference type="ChEBI" id="CHEBI:37575"/>
        <dbReference type="ChEBI" id="CHEBI:57841"/>
        <dbReference type="ChEBI" id="CHEBI:62890"/>
        <dbReference type="EC" id="2.5.1.3"/>
    </reaction>
</comment>
<evidence type="ECO:0000256" key="11">
    <source>
        <dbReference type="RuleBase" id="RU003826"/>
    </source>
</evidence>
<comment type="caution">
    <text evidence="14">The sequence shown here is derived from an EMBL/GenBank/DDBJ whole genome shotgun (WGS) entry which is preliminary data.</text>
</comment>
<dbReference type="GO" id="GO:0009229">
    <property type="term" value="P:thiamine diphosphate biosynthetic process"/>
    <property type="evidence" value="ECO:0007669"/>
    <property type="project" value="UniProtKB-UniRule"/>
</dbReference>
<evidence type="ECO:0000256" key="5">
    <source>
        <dbReference type="ARBA" id="ARBA00022842"/>
    </source>
</evidence>
<feature type="binding site" evidence="10">
    <location>
        <position position="80"/>
    </location>
    <ligand>
        <name>Mg(2+)</name>
        <dbReference type="ChEBI" id="CHEBI:18420"/>
    </ligand>
</feature>
<dbReference type="RefSeq" id="WP_143911610.1">
    <property type="nucleotide sequence ID" value="NZ_VLNT01000002.1"/>
</dbReference>
<evidence type="ECO:0000256" key="9">
    <source>
        <dbReference type="ARBA" id="ARBA00047883"/>
    </source>
</evidence>
<feature type="binding site" evidence="10">
    <location>
        <begin position="33"/>
        <end position="37"/>
    </location>
    <ligand>
        <name>4-amino-2-methyl-5-(diphosphooxymethyl)pyrimidine</name>
        <dbReference type="ChEBI" id="CHEBI:57841"/>
    </ligand>
</feature>
<evidence type="ECO:0000256" key="10">
    <source>
        <dbReference type="HAMAP-Rule" id="MF_00097"/>
    </source>
</evidence>
<evidence type="ECO:0000313" key="14">
    <source>
        <dbReference type="EMBL" id="TSD65487.1"/>
    </source>
</evidence>
<reference evidence="14 15" key="1">
    <citation type="submission" date="2019-07" db="EMBL/GenBank/DDBJ databases">
        <authorList>
            <person name="Zhao L.H."/>
        </authorList>
    </citation>
    <scope>NUCLEOTIDE SEQUENCE [LARGE SCALE GENOMIC DNA]</scope>
    <source>
        <strain evidence="14 15">Co35</strain>
    </source>
</reference>
<proteinExistence type="inferred from homology"/>
<feature type="domain" description="Thiamine phosphate synthase/TenI" evidence="13">
    <location>
        <begin position="7"/>
        <end position="180"/>
    </location>
</feature>
<evidence type="ECO:0000313" key="15">
    <source>
        <dbReference type="Proteomes" id="UP000316988"/>
    </source>
</evidence>
<dbReference type="UniPathway" id="UPA00060">
    <property type="reaction ID" value="UER00141"/>
</dbReference>
<feature type="binding site" evidence="10">
    <location>
        <begin position="177"/>
        <end position="178"/>
    </location>
    <ligand>
        <name>2-[(2R,5Z)-2-carboxy-4-methylthiazol-5(2H)-ylidene]ethyl phosphate</name>
        <dbReference type="ChEBI" id="CHEBI:62899"/>
    </ligand>
</feature>
<feature type="binding site" evidence="10">
    <location>
        <position position="62"/>
    </location>
    <ligand>
        <name>4-amino-2-methyl-5-(diphosphooxymethyl)pyrimidine</name>
        <dbReference type="ChEBI" id="CHEBI:57841"/>
    </ligand>
</feature>
<evidence type="ECO:0000259" key="13">
    <source>
        <dbReference type="Pfam" id="PF02581"/>
    </source>
</evidence>
<dbReference type="EC" id="2.5.1.3" evidence="10"/>
<dbReference type="Gene3D" id="3.20.20.70">
    <property type="entry name" value="Aldolase class I"/>
    <property type="match status" value="1"/>
</dbReference>
<feature type="binding site" evidence="10">
    <location>
        <position position="99"/>
    </location>
    <ligand>
        <name>4-amino-2-methyl-5-(diphosphooxymethyl)pyrimidine</name>
        <dbReference type="ChEBI" id="CHEBI:57841"/>
    </ligand>
</feature>
<comment type="function">
    <text evidence="1 10">Condenses 4-methyl-5-(beta-hydroxyethyl)thiazole monophosphate (THZ-P) and 2-methyl-4-amino-5-hydroxymethyl pyrimidine pyrophosphate (HMP-PP) to form thiamine monophosphate (TMP).</text>
</comment>
<accession>A0A554SGK5</accession>
<dbReference type="CDD" id="cd00564">
    <property type="entry name" value="TMP_TenI"/>
    <property type="match status" value="1"/>
</dbReference>
<dbReference type="InterPro" id="IPR022998">
    <property type="entry name" value="ThiamineP_synth_TenI"/>
</dbReference>
<dbReference type="GO" id="GO:0004789">
    <property type="term" value="F:thiamine-phosphate diphosphorylase activity"/>
    <property type="evidence" value="ECO:0007669"/>
    <property type="project" value="UniProtKB-UniRule"/>
</dbReference>
<dbReference type="AlphaFoldDB" id="A0A554SGK5"/>
<evidence type="ECO:0000256" key="2">
    <source>
        <dbReference type="ARBA" id="ARBA00005165"/>
    </source>
</evidence>
<evidence type="ECO:0000256" key="6">
    <source>
        <dbReference type="ARBA" id="ARBA00022977"/>
    </source>
</evidence>